<dbReference type="PROSITE" id="PS00086">
    <property type="entry name" value="CYTOCHROME_P450"/>
    <property type="match status" value="1"/>
</dbReference>
<comment type="similarity">
    <text evidence="2 3">Belongs to the cytochrome P450 family.</text>
</comment>
<keyword evidence="3" id="KW-0503">Monooxygenase</keyword>
<dbReference type="PRINTS" id="PR00385">
    <property type="entry name" value="P450"/>
</dbReference>
<keyword evidence="3" id="KW-0479">Metal-binding</keyword>
<keyword evidence="3" id="KW-0408">Iron</keyword>
<keyword evidence="3" id="KW-0560">Oxidoreductase</keyword>
<dbReference type="RefSeq" id="WP_344943517.1">
    <property type="nucleotide sequence ID" value="NZ_BAAAZG010000006.1"/>
</dbReference>
<dbReference type="InterPro" id="IPR002401">
    <property type="entry name" value="Cyt_P450_E_grp-I"/>
</dbReference>
<dbReference type="PRINTS" id="PR00463">
    <property type="entry name" value="EP450I"/>
</dbReference>
<name>A0ABP7VCL2_9ACTN</name>
<dbReference type="InterPro" id="IPR001128">
    <property type="entry name" value="Cyt_P450"/>
</dbReference>
<feature type="compositionally biased region" description="Polar residues" evidence="4">
    <location>
        <begin position="435"/>
        <end position="447"/>
    </location>
</feature>
<dbReference type="InterPro" id="IPR050121">
    <property type="entry name" value="Cytochrome_P450_monoxygenase"/>
</dbReference>
<keyword evidence="3" id="KW-0349">Heme</keyword>
<comment type="caution">
    <text evidence="5">The sequence shown here is derived from an EMBL/GenBank/DDBJ whole genome shotgun (WGS) entry which is preliminary data.</text>
</comment>
<dbReference type="CDD" id="cd11053">
    <property type="entry name" value="CYP110-like"/>
    <property type="match status" value="1"/>
</dbReference>
<dbReference type="EMBL" id="BAAAZG010000006">
    <property type="protein sequence ID" value="GAA4064397.1"/>
    <property type="molecule type" value="Genomic_DNA"/>
</dbReference>
<evidence type="ECO:0000313" key="6">
    <source>
        <dbReference type="Proteomes" id="UP001500683"/>
    </source>
</evidence>
<evidence type="ECO:0000256" key="4">
    <source>
        <dbReference type="SAM" id="MobiDB-lite"/>
    </source>
</evidence>
<dbReference type="Gene3D" id="1.10.630.10">
    <property type="entry name" value="Cytochrome P450"/>
    <property type="match status" value="1"/>
</dbReference>
<dbReference type="InterPro" id="IPR017972">
    <property type="entry name" value="Cyt_P450_CS"/>
</dbReference>
<dbReference type="PANTHER" id="PTHR24305">
    <property type="entry name" value="CYTOCHROME P450"/>
    <property type="match status" value="1"/>
</dbReference>
<evidence type="ECO:0000256" key="2">
    <source>
        <dbReference type="ARBA" id="ARBA00010617"/>
    </source>
</evidence>
<dbReference type="SUPFAM" id="SSF48264">
    <property type="entry name" value="Cytochrome P450"/>
    <property type="match status" value="1"/>
</dbReference>
<feature type="region of interest" description="Disordered" evidence="4">
    <location>
        <begin position="414"/>
        <end position="447"/>
    </location>
</feature>
<keyword evidence="6" id="KW-1185">Reference proteome</keyword>
<proteinExistence type="inferred from homology"/>
<evidence type="ECO:0000256" key="1">
    <source>
        <dbReference type="ARBA" id="ARBA00001971"/>
    </source>
</evidence>
<protein>
    <submittedName>
        <fullName evidence="5">Cytochrome P450</fullName>
    </submittedName>
</protein>
<dbReference type="Pfam" id="PF00067">
    <property type="entry name" value="p450"/>
    <property type="match status" value="1"/>
</dbReference>
<reference evidence="6" key="1">
    <citation type="journal article" date="2019" name="Int. J. Syst. Evol. Microbiol.">
        <title>The Global Catalogue of Microorganisms (GCM) 10K type strain sequencing project: providing services to taxonomists for standard genome sequencing and annotation.</title>
        <authorList>
            <consortium name="The Broad Institute Genomics Platform"/>
            <consortium name="The Broad Institute Genome Sequencing Center for Infectious Disease"/>
            <person name="Wu L."/>
            <person name="Ma J."/>
        </authorList>
    </citation>
    <scope>NUCLEOTIDE SEQUENCE [LARGE SCALE GENOMIC DNA]</scope>
    <source>
        <strain evidence="6">JCM 16702</strain>
    </source>
</reference>
<evidence type="ECO:0000256" key="3">
    <source>
        <dbReference type="RuleBase" id="RU000461"/>
    </source>
</evidence>
<dbReference type="Proteomes" id="UP001500683">
    <property type="component" value="Unassembled WGS sequence"/>
</dbReference>
<sequence length="447" mass="49327">MTTVTLPPGPPTPRFLQGAFALTSRARAMRRLHARYGDAFTVNVPIFGRAMVISDAAEIKQLFTAGPDLVENLEPNLGRVLGPGSLFALTGEEHHRQRKLLVPPFHGRRLAAYEKIIEEETVRELASWPQARPFATLPSMMRITLNAILRAVFGADGAELAELRALLPPWVAYGSRLAVLPVPRTDLGRWSPWGRFLIARRRYDAIVDRLIDKAAGEDLDGRDDVLALLLRSRYDDGSPMSRGQIADQLLTLLTAGHETTATTLAWAVERLRRHPEVLRDLVAEVDAGGGALREATITEVQRTRPVIDVVGRKVLADGFRLGRWTLPKGYTVLVGISLIHEDESLFPDARAFDPSRFLDARPDLYEWIPFGGGRRRCIGAAFATMEMNVVLRTMLRDFTLIPTVAPDERRHSRGIANAPAKGGQAVVRRRGPRTVPSTTATATGGAR</sequence>
<comment type="cofactor">
    <cofactor evidence="1">
        <name>heme</name>
        <dbReference type="ChEBI" id="CHEBI:30413"/>
    </cofactor>
</comment>
<dbReference type="PANTHER" id="PTHR24305:SF166">
    <property type="entry name" value="CYTOCHROME P450 12A4, MITOCHONDRIAL-RELATED"/>
    <property type="match status" value="1"/>
</dbReference>
<dbReference type="InterPro" id="IPR036396">
    <property type="entry name" value="Cyt_P450_sf"/>
</dbReference>
<gene>
    <name evidence="5" type="ORF">GCM10022214_17830</name>
</gene>
<organism evidence="5 6">
    <name type="scientific">Actinomadura miaoliensis</name>
    <dbReference type="NCBI Taxonomy" id="430685"/>
    <lineage>
        <taxon>Bacteria</taxon>
        <taxon>Bacillati</taxon>
        <taxon>Actinomycetota</taxon>
        <taxon>Actinomycetes</taxon>
        <taxon>Streptosporangiales</taxon>
        <taxon>Thermomonosporaceae</taxon>
        <taxon>Actinomadura</taxon>
    </lineage>
</organism>
<accession>A0ABP7VCL2</accession>
<evidence type="ECO:0000313" key="5">
    <source>
        <dbReference type="EMBL" id="GAA4064397.1"/>
    </source>
</evidence>